<reference evidence="2 3" key="1">
    <citation type="submission" date="2020-07" db="EMBL/GenBank/DDBJ databases">
        <title>Sequencing the genomes of 1000 actinobacteria strains.</title>
        <authorList>
            <person name="Klenk H.-P."/>
        </authorList>
    </citation>
    <scope>NUCLEOTIDE SEQUENCE [LARGE SCALE GENOMIC DNA]</scope>
    <source>
        <strain evidence="2 3">DSM 22083</strain>
    </source>
</reference>
<evidence type="ECO:0000259" key="1">
    <source>
        <dbReference type="Pfam" id="PF08241"/>
    </source>
</evidence>
<keyword evidence="2" id="KW-0489">Methyltransferase</keyword>
<keyword evidence="2" id="KW-0808">Transferase</keyword>
<feature type="domain" description="Methyltransferase type 11" evidence="1">
    <location>
        <begin position="109"/>
        <end position="163"/>
    </location>
</feature>
<dbReference type="Proteomes" id="UP000569914">
    <property type="component" value="Unassembled WGS sequence"/>
</dbReference>
<comment type="caution">
    <text evidence="2">The sequence shown here is derived from an EMBL/GenBank/DDBJ whole genome shotgun (WGS) entry which is preliminary data.</text>
</comment>
<accession>A0A7Y9LG69</accession>
<dbReference type="EMBL" id="JACCBU010000001">
    <property type="protein sequence ID" value="NYE75553.1"/>
    <property type="molecule type" value="Genomic_DNA"/>
</dbReference>
<evidence type="ECO:0000313" key="3">
    <source>
        <dbReference type="Proteomes" id="UP000569914"/>
    </source>
</evidence>
<sequence>MLISTRSLAEYRAMFDLADDDLKGTILDCAAGGSSFVAELGEAAQAVATDPAYAQTQGELAAVLSADREQCFQMAADHGDEFVWDWYGSPERRDRMRIAATERFLSDRAARPDRYRAASLPDLPFPDDSFDLVLCSHLLFTWDGPLDQDWHAAAIAELIRVSRGEVRLYPLVRRGAGDPVPYLDDLAEAVRAAGHTWQQREVGFRFQRRAGVMAVITK</sequence>
<dbReference type="Gene3D" id="3.40.50.150">
    <property type="entry name" value="Vaccinia Virus protein VP39"/>
    <property type="match status" value="1"/>
</dbReference>
<evidence type="ECO:0000313" key="2">
    <source>
        <dbReference type="EMBL" id="NYE75553.1"/>
    </source>
</evidence>
<keyword evidence="3" id="KW-1185">Reference proteome</keyword>
<protein>
    <submittedName>
        <fullName evidence="2">SAM-dependent methyltransferase</fullName>
    </submittedName>
</protein>
<dbReference type="Pfam" id="PF08241">
    <property type="entry name" value="Methyltransf_11"/>
    <property type="match status" value="1"/>
</dbReference>
<organism evidence="2 3">
    <name type="scientific">Microlunatus parietis</name>
    <dbReference type="NCBI Taxonomy" id="682979"/>
    <lineage>
        <taxon>Bacteria</taxon>
        <taxon>Bacillati</taxon>
        <taxon>Actinomycetota</taxon>
        <taxon>Actinomycetes</taxon>
        <taxon>Propionibacteriales</taxon>
        <taxon>Propionibacteriaceae</taxon>
        <taxon>Microlunatus</taxon>
    </lineage>
</organism>
<gene>
    <name evidence="2" type="ORF">BKA15_006882</name>
</gene>
<dbReference type="AlphaFoldDB" id="A0A7Y9LG69"/>
<dbReference type="RefSeq" id="WP_179758041.1">
    <property type="nucleotide sequence ID" value="NZ_JACCBU010000001.1"/>
</dbReference>
<dbReference type="GO" id="GO:0032259">
    <property type="term" value="P:methylation"/>
    <property type="evidence" value="ECO:0007669"/>
    <property type="project" value="UniProtKB-KW"/>
</dbReference>
<dbReference type="InterPro" id="IPR013216">
    <property type="entry name" value="Methyltransf_11"/>
</dbReference>
<dbReference type="GO" id="GO:0008757">
    <property type="term" value="F:S-adenosylmethionine-dependent methyltransferase activity"/>
    <property type="evidence" value="ECO:0007669"/>
    <property type="project" value="InterPro"/>
</dbReference>
<proteinExistence type="predicted"/>
<name>A0A7Y9LG69_9ACTN</name>
<dbReference type="InterPro" id="IPR029063">
    <property type="entry name" value="SAM-dependent_MTases_sf"/>
</dbReference>
<dbReference type="SUPFAM" id="SSF53335">
    <property type="entry name" value="S-adenosyl-L-methionine-dependent methyltransferases"/>
    <property type="match status" value="1"/>
</dbReference>